<dbReference type="EMBL" id="JBGBPQ010000007">
    <property type="protein sequence ID" value="KAL1522030.1"/>
    <property type="molecule type" value="Genomic_DNA"/>
</dbReference>
<dbReference type="GO" id="GO:0000785">
    <property type="term" value="C:chromatin"/>
    <property type="evidence" value="ECO:0007669"/>
    <property type="project" value="TreeGrafter"/>
</dbReference>
<dbReference type="Gene3D" id="3.40.50.10810">
    <property type="entry name" value="Tandem AAA-ATPase domain"/>
    <property type="match status" value="1"/>
</dbReference>
<evidence type="ECO:0000256" key="2">
    <source>
        <dbReference type="ARBA" id="ARBA00009687"/>
    </source>
</evidence>
<dbReference type="FunFam" id="3.40.50.10810:FF:000005">
    <property type="entry name" value="Photoperiod-independent early flowering 1"/>
    <property type="match status" value="1"/>
</dbReference>
<sequence>MLCPAASGAAAAAHAPSEEPNEGSDAEAVLVRTSPYVPPTPEQRRCAQRELARLAAQTEDRRRRLAELRQRQAAELGEGHDRKGMRVRHLMEQVDMLSTLALLPEAGASGSKPGGKPSAAKPQERRRAGRMSEKEEDERLLLQSGGAAGGEGLSSSGSTRLTVQPACITGQMRSYQLEGLNWLIRAYESGVNGVLADEMGLGKTLQTIALLGFLKEQLGLTGPHLVVVPKSTLGNWFNEIKRWCPMLSAIKFHGDKAARKRLVDTVIASGTFDVCITTYEVVISEKSALMKHNWLYVIIDEAHRIKNETSILSQTVRLFDVYHRLLITGTPLQNNLRELWAMLNFLLPDAFDDAMAFDQFGEDAGSEDSAAQSVVGNLHKLLTPVLLRRLKTEVEKELPPKKELKLFVRLSAMQRQWYQNILSKNIDALNDMGANKVRMLNILMQLRKCCNHPYLFDGAEQPPFINDDRLIDNGGKFRLLDKLLPRLKADGHRVLIFSQMTRMLDILEDYLWYRSHRYCRIDGSTGSEARDERIESFNAPGSDVFVFLLSTRAGGLGINLTTADTVILYDSDWNPQMDLQAMDRAHRIGQTKPVMVYRFVTEGSVEEKIIERAQKKLYLDALERGLGKDELLGMIRFGADAIFKSAESGATEEDLDAILRRGDETAAVESERLKSSEQNLLNFSIGATQEKSIYDYGEAAESTTAVPSLPYINLPQRERKKNYNDEEAYKAMMREVEGGKPRAGRPVGARRADFDFQFWGDKSSGSEEAQRAEAPEDMFGHWTRKEYNAFIRGCELYGRDDVASITTEINASIRGDSSVESADANAEANEAADGCEEHAEPGVADASSGGINGTPCGRSASVGSGSGKQLPPPKTESDVAAYLAVFFKRFKEVKDGDKIVRRIEANERRRKALDSTSLSLRKKIEMYDDPAEQLVIKYSLSRHERKYTESCDRFLLVKTAELGHGKWDQLKLELMRSEKFCFDHYAKSRTPQELGRRVEALLKLIEREMEQLKKQESQGRTADVSGSSKKRSKGGTKASILSPEVDGSPDFNGGQEACETPDRDRRLGTSAARKRPTSSGSSGWHSDVHLSSASKKVKADYTAPENAASIDDINPQDN</sequence>
<feature type="compositionally biased region" description="Low complexity" evidence="10">
    <location>
        <begin position="106"/>
        <end position="121"/>
    </location>
</feature>
<dbReference type="AlphaFoldDB" id="A0AB34JIX8"/>
<dbReference type="Gene3D" id="3.40.50.300">
    <property type="entry name" value="P-loop containing nucleotide triphosphate hydrolases"/>
    <property type="match status" value="1"/>
</dbReference>
<keyword evidence="3" id="KW-0547">Nucleotide-binding</keyword>
<comment type="subcellular location">
    <subcellularLocation>
        <location evidence="1">Nucleus</location>
    </subcellularLocation>
</comment>
<dbReference type="InterPro" id="IPR014001">
    <property type="entry name" value="Helicase_ATP-bd"/>
</dbReference>
<dbReference type="PANTHER" id="PTHR45623">
    <property type="entry name" value="CHROMODOMAIN-HELICASE-DNA-BINDING PROTEIN 3-RELATED-RELATED"/>
    <property type="match status" value="1"/>
</dbReference>
<dbReference type="GO" id="GO:0004386">
    <property type="term" value="F:helicase activity"/>
    <property type="evidence" value="ECO:0007669"/>
    <property type="project" value="UniProtKB-KW"/>
</dbReference>
<feature type="compositionally biased region" description="Low complexity" evidence="10">
    <location>
        <begin position="816"/>
        <end position="832"/>
    </location>
</feature>
<keyword evidence="6" id="KW-0067">ATP-binding</keyword>
<evidence type="ECO:0000256" key="1">
    <source>
        <dbReference type="ARBA" id="ARBA00004123"/>
    </source>
</evidence>
<feature type="region of interest" description="Disordered" evidence="10">
    <location>
        <begin position="1012"/>
        <end position="1118"/>
    </location>
</feature>
<name>A0AB34JIX8_PRYPA</name>
<dbReference type="PROSITE" id="PS51194">
    <property type="entry name" value="HELICASE_CTER"/>
    <property type="match status" value="1"/>
</dbReference>
<dbReference type="GO" id="GO:0005634">
    <property type="term" value="C:nucleus"/>
    <property type="evidence" value="ECO:0007669"/>
    <property type="project" value="UniProtKB-SubCell"/>
</dbReference>
<feature type="compositionally biased region" description="Low complexity" evidence="10">
    <location>
        <begin position="1"/>
        <end position="15"/>
    </location>
</feature>
<dbReference type="Pfam" id="PF00176">
    <property type="entry name" value="SNF2-rel_dom"/>
    <property type="match status" value="1"/>
</dbReference>
<dbReference type="Gene3D" id="1.10.10.60">
    <property type="entry name" value="Homeodomain-like"/>
    <property type="match status" value="3"/>
</dbReference>
<evidence type="ECO:0000256" key="5">
    <source>
        <dbReference type="ARBA" id="ARBA00022806"/>
    </source>
</evidence>
<accession>A0AB34JIX8</accession>
<dbReference type="Pfam" id="PF00271">
    <property type="entry name" value="Helicase_C"/>
    <property type="match status" value="1"/>
</dbReference>
<dbReference type="InterPro" id="IPR038718">
    <property type="entry name" value="SNF2-like_sf"/>
</dbReference>
<dbReference type="GO" id="GO:0005524">
    <property type="term" value="F:ATP binding"/>
    <property type="evidence" value="ECO:0007669"/>
    <property type="project" value="UniProtKB-KW"/>
</dbReference>
<evidence type="ECO:0000256" key="6">
    <source>
        <dbReference type="ARBA" id="ARBA00022840"/>
    </source>
</evidence>
<gene>
    <name evidence="13" type="ORF">AB1Y20_021675</name>
</gene>
<evidence type="ECO:0000259" key="11">
    <source>
        <dbReference type="PROSITE" id="PS51192"/>
    </source>
</evidence>
<dbReference type="CDD" id="cd18793">
    <property type="entry name" value="SF2_C_SNF"/>
    <property type="match status" value="1"/>
</dbReference>
<evidence type="ECO:0000256" key="3">
    <source>
        <dbReference type="ARBA" id="ARBA00022741"/>
    </source>
</evidence>
<dbReference type="SUPFAM" id="SSF46689">
    <property type="entry name" value="Homeodomain-like"/>
    <property type="match status" value="1"/>
</dbReference>
<feature type="compositionally biased region" description="Basic and acidic residues" evidence="10">
    <location>
        <begin position="122"/>
        <end position="138"/>
    </location>
</feature>
<evidence type="ECO:0000256" key="7">
    <source>
        <dbReference type="ARBA" id="ARBA00022853"/>
    </source>
</evidence>
<feature type="region of interest" description="Disordered" evidence="10">
    <location>
        <begin position="105"/>
        <end position="138"/>
    </location>
</feature>
<dbReference type="InterPro" id="IPR000330">
    <property type="entry name" value="SNF2_N"/>
</dbReference>
<comment type="similarity">
    <text evidence="2">Belongs to the SNF2/RAD54 helicase family. ISWI subfamily.</text>
</comment>
<dbReference type="InterPro" id="IPR027417">
    <property type="entry name" value="P-loop_NTPase"/>
</dbReference>
<comment type="caution">
    <text evidence="13">The sequence shown here is derived from an EMBL/GenBank/DDBJ whole genome shotgun (WGS) entry which is preliminary data.</text>
</comment>
<evidence type="ECO:0000256" key="9">
    <source>
        <dbReference type="ARBA" id="ARBA00023242"/>
    </source>
</evidence>
<dbReference type="GO" id="GO:0140658">
    <property type="term" value="F:ATP-dependent chromatin remodeler activity"/>
    <property type="evidence" value="ECO:0007669"/>
    <property type="project" value="TreeGrafter"/>
</dbReference>
<dbReference type="PANTHER" id="PTHR45623:SF49">
    <property type="entry name" value="SWI_SNF-RELATED MATRIX-ASSOCIATED ACTIN-DEPENDENT REGULATOR OF CHROMATIN SUBFAMILY A MEMBER 5"/>
    <property type="match status" value="1"/>
</dbReference>
<dbReference type="GO" id="GO:0003677">
    <property type="term" value="F:DNA binding"/>
    <property type="evidence" value="ECO:0007669"/>
    <property type="project" value="UniProtKB-KW"/>
</dbReference>
<evidence type="ECO:0000256" key="8">
    <source>
        <dbReference type="ARBA" id="ARBA00023125"/>
    </source>
</evidence>
<evidence type="ECO:0000256" key="10">
    <source>
        <dbReference type="SAM" id="MobiDB-lite"/>
    </source>
</evidence>
<dbReference type="GO" id="GO:0042393">
    <property type="term" value="F:histone binding"/>
    <property type="evidence" value="ECO:0007669"/>
    <property type="project" value="TreeGrafter"/>
</dbReference>
<feature type="domain" description="Helicase ATP-binding" evidence="11">
    <location>
        <begin position="184"/>
        <end position="349"/>
    </location>
</feature>
<feature type="region of interest" description="Disordered" evidence="10">
    <location>
        <begin position="815"/>
        <end position="874"/>
    </location>
</feature>
<feature type="compositionally biased region" description="Polar residues" evidence="10">
    <location>
        <begin position="1077"/>
        <end position="1094"/>
    </location>
</feature>
<feature type="domain" description="Helicase C-terminal" evidence="12">
    <location>
        <begin position="479"/>
        <end position="630"/>
    </location>
</feature>
<dbReference type="FunFam" id="3.40.50.300:FF:000082">
    <property type="entry name" value="ISWI chromatin remodeling complex ATPase ISW1"/>
    <property type="match status" value="1"/>
</dbReference>
<dbReference type="Pfam" id="PF09111">
    <property type="entry name" value="SLIDE"/>
    <property type="match status" value="1"/>
</dbReference>
<dbReference type="InterPro" id="IPR001650">
    <property type="entry name" value="Helicase_C-like"/>
</dbReference>
<dbReference type="SMART" id="SM00487">
    <property type="entry name" value="DEXDc"/>
    <property type="match status" value="1"/>
</dbReference>
<dbReference type="GO" id="GO:0016887">
    <property type="term" value="F:ATP hydrolysis activity"/>
    <property type="evidence" value="ECO:0007669"/>
    <property type="project" value="TreeGrafter"/>
</dbReference>
<feature type="region of interest" description="Disordered" evidence="10">
    <location>
        <begin position="1"/>
        <end position="26"/>
    </location>
</feature>
<dbReference type="GO" id="GO:0034728">
    <property type="term" value="P:nucleosome organization"/>
    <property type="evidence" value="ECO:0007669"/>
    <property type="project" value="TreeGrafter"/>
</dbReference>
<dbReference type="InterPro" id="IPR015195">
    <property type="entry name" value="SLIDE"/>
</dbReference>
<dbReference type="SUPFAM" id="SSF52540">
    <property type="entry name" value="P-loop containing nucleoside triphosphate hydrolases"/>
    <property type="match status" value="2"/>
</dbReference>
<reference evidence="13 14" key="1">
    <citation type="journal article" date="2024" name="Science">
        <title>Giant polyketide synthase enzymes in the biosynthesis of giant marine polyether toxins.</title>
        <authorList>
            <person name="Fallon T.R."/>
            <person name="Shende V.V."/>
            <person name="Wierzbicki I.H."/>
            <person name="Pendleton A.L."/>
            <person name="Watervoot N.F."/>
            <person name="Auber R.P."/>
            <person name="Gonzalez D.J."/>
            <person name="Wisecaver J.H."/>
            <person name="Moore B.S."/>
        </authorList>
    </citation>
    <scope>NUCLEOTIDE SEQUENCE [LARGE SCALE GENOMIC DNA]</scope>
    <source>
        <strain evidence="13 14">12B1</strain>
    </source>
</reference>
<protein>
    <submittedName>
        <fullName evidence="13">Uncharacterized protein</fullName>
    </submittedName>
</protein>
<keyword evidence="7" id="KW-0156">Chromatin regulator</keyword>
<keyword evidence="5" id="KW-0347">Helicase</keyword>
<dbReference type="SMART" id="SM00490">
    <property type="entry name" value="HELICc"/>
    <property type="match status" value="1"/>
</dbReference>
<evidence type="ECO:0000313" key="13">
    <source>
        <dbReference type="EMBL" id="KAL1522030.1"/>
    </source>
</evidence>
<dbReference type="GO" id="GO:0003682">
    <property type="term" value="F:chromatin binding"/>
    <property type="evidence" value="ECO:0007669"/>
    <property type="project" value="TreeGrafter"/>
</dbReference>
<proteinExistence type="inferred from homology"/>
<dbReference type="Proteomes" id="UP001515480">
    <property type="component" value="Unassembled WGS sequence"/>
</dbReference>
<evidence type="ECO:0000313" key="14">
    <source>
        <dbReference type="Proteomes" id="UP001515480"/>
    </source>
</evidence>
<evidence type="ECO:0000259" key="12">
    <source>
        <dbReference type="PROSITE" id="PS51194"/>
    </source>
</evidence>
<keyword evidence="4" id="KW-0378">Hydrolase</keyword>
<dbReference type="InterPro" id="IPR009057">
    <property type="entry name" value="Homeodomain-like_sf"/>
</dbReference>
<keyword evidence="8" id="KW-0238">DNA-binding</keyword>
<dbReference type="PROSITE" id="PS51192">
    <property type="entry name" value="HELICASE_ATP_BIND_1"/>
    <property type="match status" value="1"/>
</dbReference>
<keyword evidence="14" id="KW-1185">Reference proteome</keyword>
<evidence type="ECO:0000256" key="4">
    <source>
        <dbReference type="ARBA" id="ARBA00022801"/>
    </source>
</evidence>
<keyword evidence="9" id="KW-0539">Nucleus</keyword>
<organism evidence="13 14">
    <name type="scientific">Prymnesium parvum</name>
    <name type="common">Toxic golden alga</name>
    <dbReference type="NCBI Taxonomy" id="97485"/>
    <lineage>
        <taxon>Eukaryota</taxon>
        <taxon>Haptista</taxon>
        <taxon>Haptophyta</taxon>
        <taxon>Prymnesiophyceae</taxon>
        <taxon>Prymnesiales</taxon>
        <taxon>Prymnesiaceae</taxon>
        <taxon>Prymnesium</taxon>
    </lineage>
</organism>
<dbReference type="InterPro" id="IPR049730">
    <property type="entry name" value="SNF2/RAD54-like_C"/>
</dbReference>